<dbReference type="Proteomes" id="UP000178450">
    <property type="component" value="Unassembled WGS sequence"/>
</dbReference>
<keyword evidence="3 4" id="KW-0687">Ribonucleoprotein</keyword>
<keyword evidence="2 4" id="KW-0689">Ribosomal protein</keyword>
<keyword evidence="4" id="KW-0699">rRNA-binding</keyword>
<evidence type="ECO:0000256" key="1">
    <source>
        <dbReference type="ARBA" id="ARBA00006700"/>
    </source>
</evidence>
<dbReference type="InterPro" id="IPR012677">
    <property type="entry name" value="Nucleotide-bd_a/b_plait_sf"/>
</dbReference>
<dbReference type="GO" id="GO:0003735">
    <property type="term" value="F:structural constituent of ribosome"/>
    <property type="evidence" value="ECO:0007669"/>
    <property type="project" value="InterPro"/>
</dbReference>
<dbReference type="HAMAP" id="MF_01369_B">
    <property type="entry name" value="Ribosomal_uL23_B"/>
    <property type="match status" value="1"/>
</dbReference>
<dbReference type="GO" id="GO:0019843">
    <property type="term" value="F:rRNA binding"/>
    <property type="evidence" value="ECO:0007669"/>
    <property type="project" value="UniProtKB-UniRule"/>
</dbReference>
<dbReference type="EMBL" id="MGBG01000021">
    <property type="protein sequence ID" value="OGK64411.1"/>
    <property type="molecule type" value="Genomic_DNA"/>
</dbReference>
<comment type="function">
    <text evidence="4">One of the early assembly proteins it binds 23S rRNA. One of the proteins that surrounds the polypeptide exit tunnel on the outside of the ribosome. Forms the main docking site for trigger factor binding to the ribosome.</text>
</comment>
<comment type="caution">
    <text evidence="5">The sequence shown here is derived from an EMBL/GenBank/DDBJ whole genome shotgun (WGS) entry which is preliminary data.</text>
</comment>
<dbReference type="Gene3D" id="3.30.70.330">
    <property type="match status" value="1"/>
</dbReference>
<reference evidence="5 6" key="1">
    <citation type="journal article" date="2016" name="Nat. Commun.">
        <title>Thousands of microbial genomes shed light on interconnected biogeochemical processes in an aquifer system.</title>
        <authorList>
            <person name="Anantharaman K."/>
            <person name="Brown C.T."/>
            <person name="Hug L.A."/>
            <person name="Sharon I."/>
            <person name="Castelle C.J."/>
            <person name="Probst A.J."/>
            <person name="Thomas B.C."/>
            <person name="Singh A."/>
            <person name="Wilkins M.J."/>
            <person name="Karaoz U."/>
            <person name="Brodie E.L."/>
            <person name="Williams K.H."/>
            <person name="Hubbard S.S."/>
            <person name="Banfield J.F."/>
        </authorList>
    </citation>
    <scope>NUCLEOTIDE SEQUENCE [LARGE SCALE GENOMIC DNA]</scope>
</reference>
<dbReference type="InterPro" id="IPR013025">
    <property type="entry name" value="Ribosomal_uL23-like"/>
</dbReference>
<evidence type="ECO:0000313" key="6">
    <source>
        <dbReference type="Proteomes" id="UP000178450"/>
    </source>
</evidence>
<dbReference type="AlphaFoldDB" id="A0A1F7K972"/>
<accession>A0A1F7K972</accession>
<evidence type="ECO:0000256" key="3">
    <source>
        <dbReference type="ARBA" id="ARBA00023274"/>
    </source>
</evidence>
<comment type="similarity">
    <text evidence="1 4">Belongs to the universal ribosomal protein uL23 family.</text>
</comment>
<dbReference type="GO" id="GO:0006412">
    <property type="term" value="P:translation"/>
    <property type="evidence" value="ECO:0007669"/>
    <property type="project" value="UniProtKB-UniRule"/>
</dbReference>
<proteinExistence type="inferred from homology"/>
<protein>
    <recommendedName>
        <fullName evidence="4">Large ribosomal subunit protein uL23</fullName>
    </recommendedName>
</protein>
<dbReference type="InterPro" id="IPR012678">
    <property type="entry name" value="Ribosomal_uL23/eL15/eS24_sf"/>
</dbReference>
<dbReference type="SUPFAM" id="SSF54189">
    <property type="entry name" value="Ribosomal proteins S24e, L23 and L15e"/>
    <property type="match status" value="1"/>
</dbReference>
<keyword evidence="4" id="KW-0694">RNA-binding</keyword>
<evidence type="ECO:0000256" key="4">
    <source>
        <dbReference type="HAMAP-Rule" id="MF_01369"/>
    </source>
</evidence>
<sequence length="93" mass="10578">MSNTTLLKPVLTEKSLNKADLYVFKVDPQANKNQIKETVEKVYKVVVSEIKTVVVKGKMKVAGKRRLKKRLSKVKKAYITLSKGKIDDFPKNN</sequence>
<evidence type="ECO:0000313" key="5">
    <source>
        <dbReference type="EMBL" id="OGK64411.1"/>
    </source>
</evidence>
<comment type="subunit">
    <text evidence="4">Part of the 50S ribosomal subunit. Contacts protein L29, and trigger factor when it is bound to the ribosome.</text>
</comment>
<name>A0A1F7K972_9BACT</name>
<dbReference type="GO" id="GO:1990904">
    <property type="term" value="C:ribonucleoprotein complex"/>
    <property type="evidence" value="ECO:0007669"/>
    <property type="project" value="UniProtKB-KW"/>
</dbReference>
<gene>
    <name evidence="4" type="primary">rplW</name>
    <name evidence="5" type="ORF">A2209_03800</name>
</gene>
<dbReference type="Pfam" id="PF00276">
    <property type="entry name" value="Ribosomal_L23"/>
    <property type="match status" value="1"/>
</dbReference>
<evidence type="ECO:0000256" key="2">
    <source>
        <dbReference type="ARBA" id="ARBA00022980"/>
    </source>
</evidence>
<dbReference type="GO" id="GO:0005840">
    <property type="term" value="C:ribosome"/>
    <property type="evidence" value="ECO:0007669"/>
    <property type="project" value="UniProtKB-KW"/>
</dbReference>
<organism evidence="5 6">
    <name type="scientific">Candidatus Roizmanbacteria bacterium RIFOXYA1_FULL_41_12</name>
    <dbReference type="NCBI Taxonomy" id="1802082"/>
    <lineage>
        <taxon>Bacteria</taxon>
        <taxon>Candidatus Roizmaniibacteriota</taxon>
    </lineage>
</organism>